<protein>
    <submittedName>
        <fullName evidence="3">Gfo/Idh/MocA family oxidoreductase</fullName>
    </submittedName>
</protein>
<evidence type="ECO:0000259" key="1">
    <source>
        <dbReference type="Pfam" id="PF01408"/>
    </source>
</evidence>
<reference evidence="3 4" key="1">
    <citation type="submission" date="2023-11" db="EMBL/GenBank/DDBJ databases">
        <title>Draft genome sequence of a psychrophilic Clostridium strain from permafrost water brine.</title>
        <authorList>
            <person name="Shcherbakova V.A."/>
            <person name="Trubitsyn V.E."/>
            <person name="Zakharyuk A.G."/>
        </authorList>
    </citation>
    <scope>NUCLEOTIDE SEQUENCE [LARGE SCALE GENOMIC DNA]</scope>
    <source>
        <strain evidence="3 4">14F</strain>
    </source>
</reference>
<evidence type="ECO:0000313" key="4">
    <source>
        <dbReference type="Proteomes" id="UP001498469"/>
    </source>
</evidence>
<dbReference type="InterPro" id="IPR051317">
    <property type="entry name" value="Gfo/Idh/MocA_oxidoreduct"/>
</dbReference>
<comment type="caution">
    <text evidence="3">The sequence shown here is derived from an EMBL/GenBank/DDBJ whole genome shotgun (WGS) entry which is preliminary data.</text>
</comment>
<dbReference type="EMBL" id="JAZHFS010000020">
    <property type="protein sequence ID" value="MEF2114238.1"/>
    <property type="molecule type" value="Genomic_DNA"/>
</dbReference>
<dbReference type="InterPro" id="IPR055170">
    <property type="entry name" value="GFO_IDH_MocA-like_dom"/>
</dbReference>
<organism evidence="3 4">
    <name type="scientific">Clostridium frigoriphilum</name>
    <dbReference type="NCBI Taxonomy" id="443253"/>
    <lineage>
        <taxon>Bacteria</taxon>
        <taxon>Bacillati</taxon>
        <taxon>Bacillota</taxon>
        <taxon>Clostridia</taxon>
        <taxon>Eubacteriales</taxon>
        <taxon>Clostridiaceae</taxon>
        <taxon>Clostridium</taxon>
    </lineage>
</organism>
<feature type="domain" description="Gfo/Idh/MocA-like oxidoreductase N-terminal" evidence="1">
    <location>
        <begin position="4"/>
        <end position="119"/>
    </location>
</feature>
<dbReference type="RefSeq" id="WP_216252931.1">
    <property type="nucleotide sequence ID" value="NZ_JAZHFS010000020.1"/>
</dbReference>
<keyword evidence="4" id="KW-1185">Reference proteome</keyword>
<sequence length="348" mass="39684">MNVKLGILGFGGMGKWHEENARRVDQVEIIASCDIKEEKRKESEARGVKSYEFVDDFLANPDINTVLLTVPNYLHKEMAIKAAKAGKNIICEKPAALNVKELDEMTQAAKDNNVIFTVHQNRRWDKDFQIVKKVYEENLIGKIFTIESKLHTANGRIHEWHLYKKYGGGMMYDWGVHLIDQTLFMMGDAHLVSVFADIKSIINDEVDDYFKILMKFDNGITVHLELGTYILSYQPRWLVAGNRGTLKINSFACDGEIWRTSELLDKLPAQIAETVAGPTRQFAPQPAGVLYSEALPEVKTEWTDFYKNFVQVINGKEELKIKIPEVRKVLSVMEAAFESSETNKAIMF</sequence>
<dbReference type="PANTHER" id="PTHR43708">
    <property type="entry name" value="CONSERVED EXPRESSED OXIDOREDUCTASE (EUROFUNG)"/>
    <property type="match status" value="1"/>
</dbReference>
<dbReference type="Pfam" id="PF22725">
    <property type="entry name" value="GFO_IDH_MocA_C3"/>
    <property type="match status" value="1"/>
</dbReference>
<proteinExistence type="predicted"/>
<dbReference type="InterPro" id="IPR000683">
    <property type="entry name" value="Gfo/Idh/MocA-like_OxRdtase_N"/>
</dbReference>
<gene>
    <name evidence="3" type="ORF">SJI18_18240</name>
</gene>
<evidence type="ECO:0000313" key="3">
    <source>
        <dbReference type="EMBL" id="MEF2114238.1"/>
    </source>
</evidence>
<evidence type="ECO:0000259" key="2">
    <source>
        <dbReference type="Pfam" id="PF22725"/>
    </source>
</evidence>
<accession>A0ABU7US63</accession>
<dbReference type="PANTHER" id="PTHR43708:SF8">
    <property type="entry name" value="OXIDOREDUCTASE"/>
    <property type="match status" value="1"/>
</dbReference>
<name>A0ABU7US63_9CLOT</name>
<feature type="domain" description="GFO/IDH/MocA-like oxidoreductase" evidence="2">
    <location>
        <begin position="128"/>
        <end position="246"/>
    </location>
</feature>
<dbReference type="Pfam" id="PF01408">
    <property type="entry name" value="GFO_IDH_MocA"/>
    <property type="match status" value="1"/>
</dbReference>
<dbReference type="Proteomes" id="UP001498469">
    <property type="component" value="Unassembled WGS sequence"/>
</dbReference>